<accession>A0A0Q9WDI0</accession>
<keyword evidence="3" id="KW-0479">Metal-binding</keyword>
<name>A0A0Q9WDI0_DROVI</name>
<dbReference type="Pfam" id="PF00245">
    <property type="entry name" value="Alk_phosphatase"/>
    <property type="match status" value="1"/>
</dbReference>
<dbReference type="KEGG" id="dvi:26531580"/>
<keyword evidence="3" id="KW-0460">Magnesium</keyword>
<dbReference type="PANTHER" id="PTHR11596:SF5">
    <property type="entry name" value="ALKALINE PHOSPHATASE"/>
    <property type="match status" value="1"/>
</dbReference>
<feature type="binding site" evidence="3">
    <location>
        <position position="358"/>
    </location>
    <ligand>
        <name>Mg(2+)</name>
        <dbReference type="ChEBI" id="CHEBI:18420"/>
    </ligand>
</feature>
<dbReference type="PRINTS" id="PR00113">
    <property type="entry name" value="ALKPHPHTASE"/>
</dbReference>
<dbReference type="GO" id="GO:0046872">
    <property type="term" value="F:metal ion binding"/>
    <property type="evidence" value="ECO:0007669"/>
    <property type="project" value="UniProtKB-KW"/>
</dbReference>
<dbReference type="InterPro" id="IPR001952">
    <property type="entry name" value="Alkaline_phosphatase"/>
</dbReference>
<dbReference type="Proteomes" id="UP000008792">
    <property type="component" value="Unassembled WGS sequence"/>
</dbReference>
<dbReference type="InterPro" id="IPR017850">
    <property type="entry name" value="Alkaline_phosphatase_core_sf"/>
</dbReference>
<evidence type="ECO:0000256" key="3">
    <source>
        <dbReference type="PIRSR" id="PIRSR601952-2"/>
    </source>
</evidence>
<evidence type="ECO:0000256" key="5">
    <source>
        <dbReference type="SAM" id="Phobius"/>
    </source>
</evidence>
<keyword evidence="5" id="KW-1133">Transmembrane helix</keyword>
<dbReference type="EMBL" id="CH940652">
    <property type="protein sequence ID" value="KRF78725.1"/>
    <property type="molecule type" value="Genomic_DNA"/>
</dbReference>
<keyword evidence="2" id="KW-0597">Phosphoprotein</keyword>
<dbReference type="Gene3D" id="3.40.720.10">
    <property type="entry name" value="Alkaline Phosphatase, subunit A"/>
    <property type="match status" value="1"/>
</dbReference>
<dbReference type="SUPFAM" id="SSF53649">
    <property type="entry name" value="Alkaline phosphatase-like"/>
    <property type="match status" value="1"/>
</dbReference>
<evidence type="ECO:0000256" key="2">
    <source>
        <dbReference type="ARBA" id="ARBA00022553"/>
    </source>
</evidence>
<proteinExistence type="inferred from homology"/>
<keyword evidence="5" id="KW-0812">Transmembrane</keyword>
<evidence type="ECO:0000256" key="4">
    <source>
        <dbReference type="RuleBase" id="RU003946"/>
    </source>
</evidence>
<dbReference type="GO" id="GO:0004035">
    <property type="term" value="F:alkaline phosphatase activity"/>
    <property type="evidence" value="ECO:0007669"/>
    <property type="project" value="UniProtKB-EC"/>
</dbReference>
<dbReference type="AlphaFoldDB" id="A0A0Q9WDI0"/>
<keyword evidence="5" id="KW-0472">Membrane</keyword>
<dbReference type="FunCoup" id="A0A0Q9WDI0">
    <property type="interactions" value="146"/>
</dbReference>
<evidence type="ECO:0000313" key="6">
    <source>
        <dbReference type="EMBL" id="KRF78725.1"/>
    </source>
</evidence>
<gene>
    <name evidence="6" type="primary">Dvir\GJ26810</name>
    <name evidence="6" type="ORF">Dvir_GJ26810</name>
</gene>
<dbReference type="InParanoid" id="A0A0Q9WDI0"/>
<dbReference type="EC" id="3.1.3.1" evidence="1"/>
<dbReference type="OrthoDB" id="8048957at2759"/>
<sequence length="475" mass="52901">MAMSQRMRRFCFQLRLKSTQLFILAGSVVLSLLVSLLCIGFTIRYEMEHEVANVGDVDYWKDAVSAEQKLWYDKGIEELKRALRVHSKRSQPQDVWLLMIHGIDAPALAAARFNGSQHSGYIWDRFPHAARLKNSCSYSSPCDASAVFRALWTGVPLAAVQRMRSNCSAAPGQLRSVLRQAQLAGLRTGFVTNQRLTGAMGAALYAEVAQSSWECDSLMPVGAIESGCQDVAQQLVSGATGQALNVLLGGGRQLFNAKVPTYEWDPSDELLCRARAGRNLLRDWRNQKLKSKPMPRFELVQHEQELSSINGSSLDYLLGVLANGDLSANYRAPTLQLMLNRTLQVLRRPGVGHLLIVEHYVQPHMDARQQLQLLNATLARLMGQKDLLTMVLLTNGNYLSSSRDVSEETQLVSTLKESLQGPELLLQRRLQQLPSESLLFAQGPKSLLFYGVHDETYLAQALSYALGIDIFGRQL</sequence>
<dbReference type="STRING" id="7244.A0A0Q9WDI0"/>
<dbReference type="eggNOG" id="KOG0255">
    <property type="taxonomic scope" value="Eukaryota"/>
</dbReference>
<evidence type="ECO:0000256" key="1">
    <source>
        <dbReference type="ARBA" id="ARBA00012647"/>
    </source>
</evidence>
<feature type="transmembrane region" description="Helical" evidence="5">
    <location>
        <begin position="21"/>
        <end position="43"/>
    </location>
</feature>
<dbReference type="SMART" id="SM00098">
    <property type="entry name" value="alkPPc"/>
    <property type="match status" value="1"/>
</dbReference>
<comment type="similarity">
    <text evidence="4">Belongs to the alkaline phosphatase family.</text>
</comment>
<dbReference type="eggNOG" id="KOG4126">
    <property type="taxonomic scope" value="Eukaryota"/>
</dbReference>
<organism evidence="6 7">
    <name type="scientific">Drosophila virilis</name>
    <name type="common">Fruit fly</name>
    <dbReference type="NCBI Taxonomy" id="7244"/>
    <lineage>
        <taxon>Eukaryota</taxon>
        <taxon>Metazoa</taxon>
        <taxon>Ecdysozoa</taxon>
        <taxon>Arthropoda</taxon>
        <taxon>Hexapoda</taxon>
        <taxon>Insecta</taxon>
        <taxon>Pterygota</taxon>
        <taxon>Neoptera</taxon>
        <taxon>Endopterygota</taxon>
        <taxon>Diptera</taxon>
        <taxon>Brachycera</taxon>
        <taxon>Muscomorpha</taxon>
        <taxon>Ephydroidea</taxon>
        <taxon>Drosophilidae</taxon>
        <taxon>Drosophila</taxon>
    </lineage>
</organism>
<reference evidence="6 7" key="1">
    <citation type="journal article" date="2007" name="Nature">
        <title>Evolution of genes and genomes on the Drosophila phylogeny.</title>
        <authorList>
            <consortium name="Drosophila 12 Genomes Consortium"/>
            <person name="Clark A.G."/>
            <person name="Eisen M.B."/>
            <person name="Smith D.R."/>
            <person name="Bergman C.M."/>
            <person name="Oliver B."/>
            <person name="Markow T.A."/>
            <person name="Kaufman T.C."/>
            <person name="Kellis M."/>
            <person name="Gelbart W."/>
            <person name="Iyer V.N."/>
            <person name="Pollard D.A."/>
            <person name="Sackton T.B."/>
            <person name="Larracuente A.M."/>
            <person name="Singh N.D."/>
            <person name="Abad J.P."/>
            <person name="Abt D.N."/>
            <person name="Adryan B."/>
            <person name="Aguade M."/>
            <person name="Akashi H."/>
            <person name="Anderson W.W."/>
            <person name="Aquadro C.F."/>
            <person name="Ardell D.H."/>
            <person name="Arguello R."/>
            <person name="Artieri C.G."/>
            <person name="Barbash D.A."/>
            <person name="Barker D."/>
            <person name="Barsanti P."/>
            <person name="Batterham P."/>
            <person name="Batzoglou S."/>
            <person name="Begun D."/>
            <person name="Bhutkar A."/>
            <person name="Blanco E."/>
            <person name="Bosak S.A."/>
            <person name="Bradley R.K."/>
            <person name="Brand A.D."/>
            <person name="Brent M.R."/>
            <person name="Brooks A.N."/>
            <person name="Brown R.H."/>
            <person name="Butlin R.K."/>
            <person name="Caggese C."/>
            <person name="Calvi B.R."/>
            <person name="Bernardo de Carvalho A."/>
            <person name="Caspi A."/>
            <person name="Castrezana S."/>
            <person name="Celniker S.E."/>
            <person name="Chang J.L."/>
            <person name="Chapple C."/>
            <person name="Chatterji S."/>
            <person name="Chinwalla A."/>
            <person name="Civetta A."/>
            <person name="Clifton S.W."/>
            <person name="Comeron J.M."/>
            <person name="Costello J.C."/>
            <person name="Coyne J.A."/>
            <person name="Daub J."/>
            <person name="David R.G."/>
            <person name="Delcher A.L."/>
            <person name="Delehaunty K."/>
            <person name="Do C.B."/>
            <person name="Ebling H."/>
            <person name="Edwards K."/>
            <person name="Eickbush T."/>
            <person name="Evans J.D."/>
            <person name="Filipski A."/>
            <person name="Findeiss S."/>
            <person name="Freyhult E."/>
            <person name="Fulton L."/>
            <person name="Fulton R."/>
            <person name="Garcia A.C."/>
            <person name="Gardiner A."/>
            <person name="Garfield D.A."/>
            <person name="Garvin B.E."/>
            <person name="Gibson G."/>
            <person name="Gilbert D."/>
            <person name="Gnerre S."/>
            <person name="Godfrey J."/>
            <person name="Good R."/>
            <person name="Gotea V."/>
            <person name="Gravely B."/>
            <person name="Greenberg A.J."/>
            <person name="Griffiths-Jones S."/>
            <person name="Gross S."/>
            <person name="Guigo R."/>
            <person name="Gustafson E.A."/>
            <person name="Haerty W."/>
            <person name="Hahn M.W."/>
            <person name="Halligan D.L."/>
            <person name="Halpern A.L."/>
            <person name="Halter G.M."/>
            <person name="Han M.V."/>
            <person name="Heger A."/>
            <person name="Hillier L."/>
            <person name="Hinrichs A.S."/>
            <person name="Holmes I."/>
            <person name="Hoskins R.A."/>
            <person name="Hubisz M.J."/>
            <person name="Hultmark D."/>
            <person name="Huntley M.A."/>
            <person name="Jaffe D.B."/>
            <person name="Jagadeeshan S."/>
            <person name="Jeck W.R."/>
            <person name="Johnson J."/>
            <person name="Jones C.D."/>
            <person name="Jordan W.C."/>
            <person name="Karpen G.H."/>
            <person name="Kataoka E."/>
            <person name="Keightley P.D."/>
            <person name="Kheradpour P."/>
            <person name="Kirkness E.F."/>
            <person name="Koerich L.B."/>
            <person name="Kristiansen K."/>
            <person name="Kudrna D."/>
            <person name="Kulathinal R.J."/>
            <person name="Kumar S."/>
            <person name="Kwok R."/>
            <person name="Lander E."/>
            <person name="Langley C.H."/>
            <person name="Lapoint R."/>
            <person name="Lazzaro B.P."/>
            <person name="Lee S.J."/>
            <person name="Levesque L."/>
            <person name="Li R."/>
            <person name="Lin C.F."/>
            <person name="Lin M.F."/>
            <person name="Lindblad-Toh K."/>
            <person name="Llopart A."/>
            <person name="Long M."/>
            <person name="Low L."/>
            <person name="Lozovsky E."/>
            <person name="Lu J."/>
            <person name="Luo M."/>
            <person name="Machado C.A."/>
            <person name="Makalowski W."/>
            <person name="Marzo M."/>
            <person name="Matsuda M."/>
            <person name="Matzkin L."/>
            <person name="McAllister B."/>
            <person name="McBride C.S."/>
            <person name="McKernan B."/>
            <person name="McKernan K."/>
            <person name="Mendez-Lago M."/>
            <person name="Minx P."/>
            <person name="Mollenhauer M.U."/>
            <person name="Montooth K."/>
            <person name="Mount S.M."/>
            <person name="Mu X."/>
            <person name="Myers E."/>
            <person name="Negre B."/>
            <person name="Newfeld S."/>
            <person name="Nielsen R."/>
            <person name="Noor M.A."/>
            <person name="O'Grady P."/>
            <person name="Pachter L."/>
            <person name="Papaceit M."/>
            <person name="Parisi M.J."/>
            <person name="Parisi M."/>
            <person name="Parts L."/>
            <person name="Pedersen J.S."/>
            <person name="Pesole G."/>
            <person name="Phillippy A.M."/>
            <person name="Ponting C.P."/>
            <person name="Pop M."/>
            <person name="Porcelli D."/>
            <person name="Powell J.R."/>
            <person name="Prohaska S."/>
            <person name="Pruitt K."/>
            <person name="Puig M."/>
            <person name="Quesneville H."/>
            <person name="Ram K.R."/>
            <person name="Rand D."/>
            <person name="Rasmussen M.D."/>
            <person name="Reed L.K."/>
            <person name="Reenan R."/>
            <person name="Reily A."/>
            <person name="Remington K.A."/>
            <person name="Rieger T.T."/>
            <person name="Ritchie M.G."/>
            <person name="Robin C."/>
            <person name="Rogers Y.H."/>
            <person name="Rohde C."/>
            <person name="Rozas J."/>
            <person name="Rubenfield M.J."/>
            <person name="Ruiz A."/>
            <person name="Russo S."/>
            <person name="Salzberg S.L."/>
            <person name="Sanchez-Gracia A."/>
            <person name="Saranga D.J."/>
            <person name="Sato H."/>
            <person name="Schaeffer S.W."/>
            <person name="Schatz M.C."/>
            <person name="Schlenke T."/>
            <person name="Schwartz R."/>
            <person name="Segarra C."/>
            <person name="Singh R.S."/>
            <person name="Sirot L."/>
            <person name="Sirota M."/>
            <person name="Sisneros N.B."/>
            <person name="Smith C.D."/>
            <person name="Smith T.F."/>
            <person name="Spieth J."/>
            <person name="Stage D.E."/>
            <person name="Stark A."/>
            <person name="Stephan W."/>
            <person name="Strausberg R.L."/>
            <person name="Strempel S."/>
            <person name="Sturgill D."/>
            <person name="Sutton G."/>
            <person name="Sutton G.G."/>
            <person name="Tao W."/>
            <person name="Teichmann S."/>
            <person name="Tobari Y.N."/>
            <person name="Tomimura Y."/>
            <person name="Tsolas J.M."/>
            <person name="Valente V.L."/>
            <person name="Venter E."/>
            <person name="Venter J.C."/>
            <person name="Vicario S."/>
            <person name="Vieira F.G."/>
            <person name="Vilella A.J."/>
            <person name="Villasante A."/>
            <person name="Walenz B."/>
            <person name="Wang J."/>
            <person name="Wasserman M."/>
            <person name="Watts T."/>
            <person name="Wilson D."/>
            <person name="Wilson R.K."/>
            <person name="Wing R.A."/>
            <person name="Wolfner M.F."/>
            <person name="Wong A."/>
            <person name="Wong G.K."/>
            <person name="Wu C.I."/>
            <person name="Wu G."/>
            <person name="Yamamoto D."/>
            <person name="Yang H.P."/>
            <person name="Yang S.P."/>
            <person name="Yorke J.A."/>
            <person name="Yoshida K."/>
            <person name="Zdobnov E."/>
            <person name="Zhang P."/>
            <person name="Zhang Y."/>
            <person name="Zimin A.V."/>
            <person name="Baldwin J."/>
            <person name="Abdouelleil A."/>
            <person name="Abdulkadir J."/>
            <person name="Abebe A."/>
            <person name="Abera B."/>
            <person name="Abreu J."/>
            <person name="Acer S.C."/>
            <person name="Aftuck L."/>
            <person name="Alexander A."/>
            <person name="An P."/>
            <person name="Anderson E."/>
            <person name="Anderson S."/>
            <person name="Arachi H."/>
            <person name="Azer M."/>
            <person name="Bachantsang P."/>
            <person name="Barry A."/>
            <person name="Bayul T."/>
            <person name="Berlin A."/>
            <person name="Bessette D."/>
            <person name="Bloom T."/>
            <person name="Blye J."/>
            <person name="Boguslavskiy L."/>
            <person name="Bonnet C."/>
            <person name="Boukhgalter B."/>
            <person name="Bourzgui I."/>
            <person name="Brown A."/>
            <person name="Cahill P."/>
            <person name="Channer S."/>
            <person name="Cheshatsang Y."/>
            <person name="Chuda L."/>
            <person name="Citroen M."/>
            <person name="Collymore A."/>
            <person name="Cooke P."/>
            <person name="Costello M."/>
            <person name="D'Aco K."/>
            <person name="Daza R."/>
            <person name="De Haan G."/>
            <person name="DeGray S."/>
            <person name="DeMaso C."/>
            <person name="Dhargay N."/>
            <person name="Dooley K."/>
            <person name="Dooley E."/>
            <person name="Doricent M."/>
            <person name="Dorje P."/>
            <person name="Dorjee K."/>
            <person name="Dupes A."/>
            <person name="Elong R."/>
            <person name="Falk J."/>
            <person name="Farina A."/>
            <person name="Faro S."/>
            <person name="Ferguson D."/>
            <person name="Fisher S."/>
            <person name="Foley C.D."/>
            <person name="Franke A."/>
            <person name="Friedrich D."/>
            <person name="Gadbois L."/>
            <person name="Gearin G."/>
            <person name="Gearin C.R."/>
            <person name="Giannoukos G."/>
            <person name="Goode T."/>
            <person name="Graham J."/>
            <person name="Grandbois E."/>
            <person name="Grewal S."/>
            <person name="Gyaltsen K."/>
            <person name="Hafez N."/>
            <person name="Hagos B."/>
            <person name="Hall J."/>
            <person name="Henson C."/>
            <person name="Hollinger A."/>
            <person name="Honan T."/>
            <person name="Huard M.D."/>
            <person name="Hughes L."/>
            <person name="Hurhula B."/>
            <person name="Husby M.E."/>
            <person name="Kamat A."/>
            <person name="Kanga B."/>
            <person name="Kashin S."/>
            <person name="Khazanovich D."/>
            <person name="Kisner P."/>
            <person name="Lance K."/>
            <person name="Lara M."/>
            <person name="Lee W."/>
            <person name="Lennon N."/>
            <person name="Letendre F."/>
            <person name="LeVine R."/>
            <person name="Lipovsky A."/>
            <person name="Liu X."/>
            <person name="Liu J."/>
            <person name="Liu S."/>
            <person name="Lokyitsang T."/>
            <person name="Lokyitsang Y."/>
            <person name="Lubonja R."/>
            <person name="Lui A."/>
            <person name="MacDonald P."/>
            <person name="Magnisalis V."/>
            <person name="Maru K."/>
            <person name="Matthews C."/>
            <person name="McCusker W."/>
            <person name="McDonough S."/>
            <person name="Mehta T."/>
            <person name="Meldrim J."/>
            <person name="Meneus L."/>
            <person name="Mihai O."/>
            <person name="Mihalev A."/>
            <person name="Mihova T."/>
            <person name="Mittelman R."/>
            <person name="Mlenga V."/>
            <person name="Montmayeur A."/>
            <person name="Mulrain L."/>
            <person name="Navidi A."/>
            <person name="Naylor J."/>
            <person name="Negash T."/>
            <person name="Nguyen T."/>
            <person name="Nguyen N."/>
            <person name="Nicol R."/>
            <person name="Norbu C."/>
            <person name="Norbu N."/>
            <person name="Novod N."/>
            <person name="O'Neill B."/>
            <person name="Osman S."/>
            <person name="Markiewicz E."/>
            <person name="Oyono O.L."/>
            <person name="Patti C."/>
            <person name="Phunkhang P."/>
            <person name="Pierre F."/>
            <person name="Priest M."/>
            <person name="Raghuraman S."/>
            <person name="Rege F."/>
            <person name="Reyes R."/>
            <person name="Rise C."/>
            <person name="Rogov P."/>
            <person name="Ross K."/>
            <person name="Ryan E."/>
            <person name="Settipalli S."/>
            <person name="Shea T."/>
            <person name="Sherpa N."/>
            <person name="Shi L."/>
            <person name="Shih D."/>
            <person name="Sparrow T."/>
            <person name="Spaulding J."/>
            <person name="Stalker J."/>
            <person name="Stange-Thomann N."/>
            <person name="Stavropoulos S."/>
            <person name="Stone C."/>
            <person name="Strader C."/>
            <person name="Tesfaye S."/>
            <person name="Thomson T."/>
            <person name="Thoulutsang Y."/>
            <person name="Thoulutsang D."/>
            <person name="Topham K."/>
            <person name="Topping I."/>
            <person name="Tsamla T."/>
            <person name="Vassiliev H."/>
            <person name="Vo A."/>
            <person name="Wangchuk T."/>
            <person name="Wangdi T."/>
            <person name="Weiand M."/>
            <person name="Wilkinson J."/>
            <person name="Wilson A."/>
            <person name="Yadav S."/>
            <person name="Young G."/>
            <person name="Yu Q."/>
            <person name="Zembek L."/>
            <person name="Zhong D."/>
            <person name="Zimmer A."/>
            <person name="Zwirko Z."/>
            <person name="Jaffe D.B."/>
            <person name="Alvarez P."/>
            <person name="Brockman W."/>
            <person name="Butler J."/>
            <person name="Chin C."/>
            <person name="Gnerre S."/>
            <person name="Grabherr M."/>
            <person name="Kleber M."/>
            <person name="Mauceli E."/>
            <person name="MacCallum I."/>
        </authorList>
    </citation>
    <scope>NUCLEOTIDE SEQUENCE [LARGE SCALE GENOMIC DNA]</scope>
    <source>
        <strain evidence="7">Tucson 15010-1051.87</strain>
    </source>
</reference>
<evidence type="ECO:0000313" key="7">
    <source>
        <dbReference type="Proteomes" id="UP000008792"/>
    </source>
</evidence>
<keyword evidence="7" id="KW-1185">Reference proteome</keyword>
<comment type="cofactor">
    <cofactor evidence="3">
        <name>Mg(2+)</name>
        <dbReference type="ChEBI" id="CHEBI:18420"/>
    </cofactor>
    <text evidence="3">Binds 1 Mg(2+) ion.</text>
</comment>
<dbReference type="PANTHER" id="PTHR11596">
    <property type="entry name" value="ALKALINE PHOSPHATASE"/>
    <property type="match status" value="1"/>
</dbReference>
<protein>
    <recommendedName>
        <fullName evidence="1">alkaline phosphatase</fullName>
        <ecNumber evidence="1">3.1.3.1</ecNumber>
    </recommendedName>
</protein>